<evidence type="ECO:0000256" key="2">
    <source>
        <dbReference type="ARBA" id="ARBA00022722"/>
    </source>
</evidence>
<comment type="cofactor">
    <cofactor evidence="1 12">
        <name>Mg(2+)</name>
        <dbReference type="ChEBI" id="CHEBI:18420"/>
    </cofactor>
</comment>
<comment type="similarity">
    <text evidence="12">Belongs to the CRISPR-associated Cas9 family.</text>
</comment>
<comment type="function">
    <text evidence="12">CRISPR (clustered regularly interspaced short palindromic repeat) is an adaptive immune system that provides protection against mobile genetic elements (viruses, transposable elements and conjugative plasmids). CRISPR clusters contain spacers, sequences complementary to antecedent mobile elements, and target invading nucleic acids. CRISPR clusters are transcribed and processed into CRISPR RNA (crRNA). In type II CRISPR systems correct processing of pre-crRNA requires a trans-encoded small RNA (tracrRNA), endogenous ribonuclease 3 (rnc) and this protein. The tracrRNA serves as a guide for ribonuclease 3-aided processing of pre-crRNA. Subsequently Cas9/crRNA/tracrRNA endonucleolytically cleaves linear or circular dsDNA target complementary to the spacer; Cas9 is inactive in the absence of the 2 guide RNAs (gRNA). Cas9 recognizes the protospacer adjacent motif (PAM) in the CRISPR repeat sequences to help distinguish self versus nonself, as targets within the bacterial CRISPR locus do not have PAMs. PAM recognition is also required for catalytic activity.</text>
</comment>
<feature type="domain" description="HNH Cas9-type" evidence="14">
    <location>
        <begin position="693"/>
        <end position="856"/>
    </location>
</feature>
<evidence type="ECO:0000256" key="9">
    <source>
        <dbReference type="ARBA" id="ARBA00023125"/>
    </source>
</evidence>
<feature type="binding site" evidence="12">
    <location>
        <position position="8"/>
    </location>
    <ligand>
        <name>Mg(2+)</name>
        <dbReference type="ChEBI" id="CHEBI:18420"/>
        <label>1</label>
    </ligand>
</feature>
<keyword evidence="3 12" id="KW-0479">Metal-binding</keyword>
<accession>A0ABS6YAC6</accession>
<organism evidence="15 16">
    <name type="scientific">Hoylesella nanceiensis</name>
    <dbReference type="NCBI Taxonomy" id="425941"/>
    <lineage>
        <taxon>Bacteria</taxon>
        <taxon>Pseudomonadati</taxon>
        <taxon>Bacteroidota</taxon>
        <taxon>Bacteroidia</taxon>
        <taxon>Bacteroidales</taxon>
        <taxon>Prevotellaceae</taxon>
        <taxon>Hoylesella</taxon>
    </lineage>
</organism>
<dbReference type="Proteomes" id="UP000788426">
    <property type="component" value="Unassembled WGS sequence"/>
</dbReference>
<dbReference type="Pfam" id="PF13395">
    <property type="entry name" value="HNH_4"/>
    <property type="match status" value="1"/>
</dbReference>
<keyword evidence="16" id="KW-1185">Reference proteome</keyword>
<dbReference type="PROSITE" id="PS51749">
    <property type="entry name" value="HNH_CAS9"/>
    <property type="match status" value="1"/>
</dbReference>
<comment type="caution">
    <text evidence="15">The sequence shown here is derived from an EMBL/GenBank/DDBJ whole genome shotgun (WGS) entry which is preliminary data.</text>
</comment>
<evidence type="ECO:0000256" key="7">
    <source>
        <dbReference type="ARBA" id="ARBA00022884"/>
    </source>
</evidence>
<feature type="active site" description="Proton acceptor for HNH nuclease domain" evidence="12">
    <location>
        <position position="772"/>
    </location>
</feature>
<keyword evidence="2 12" id="KW-0540">Nuclease</keyword>
<evidence type="ECO:0000313" key="15">
    <source>
        <dbReference type="EMBL" id="MBW4768536.1"/>
    </source>
</evidence>
<evidence type="ECO:0000256" key="5">
    <source>
        <dbReference type="ARBA" id="ARBA00022801"/>
    </source>
</evidence>
<evidence type="ECO:0000256" key="6">
    <source>
        <dbReference type="ARBA" id="ARBA00022842"/>
    </source>
</evidence>
<sequence>MKRILGLDLGTASVGWAVVNEAENSEEQSSITALGSRVVLLSADEKNNFLTGKSVSATATRTAKRGARRNLQRYKLRREWLKDALVSAGIINENTCLNDSNSKELFATYISRAKAVTEQIALEDFAKVLFMINKKRGYKSNRKTDNTESEDGQIIDGLDLAKKLKARNITPGQYLLELFKENKKNKAVFYRSDLQEEVNRIWAFQSQFYPEILDNTLLSAITNKSKKAVIGLFKGIKNVEIADVKTKERTEKALTWRSEALHKQLEIGEVAYAIAEVMGAISQSSARLALLSDNSKHLEFEGLTIGQYLLKLLRNNPNSSLKNINFYRKDYEDEFNSIWNKQALFYPQLTESLRSTIFNSIFMQRNLKSCKALLANCELEFAEKKITLPDGSCQTRTIYSKVCPKSSPYFQEFQIWQSLSNIRIIDKENTHLTKGQELSYDQKVMLLPELMIHSELKANKIIEILFGKKSNSTINMPSIKGHRTNETIFNALLEIVELTGHSIDNIVKTDANQQIEAVKSIFESLGYKTDFITFDSTIEGKDGLNQPYYKLWHLLYSYCGDNSKTGNEALIRKIEELTGLEKEEAKVLANCTFENDYASLSTKAIRKLLPHLQSNLDYSEACEAAGYNHSKRSRTKEDIKNKVYKDKLDLLPRNSLRNPIVEKILNQMIHVINQTSEAYGKPDEIRIEMAREIKKNKIQREKLANQLRQNTAELERIKDILRKDFKLSHISHNDILRYRLYEELSLNGYKTLYSNTYIERQQILDPTVTIEHIVPKALAFDDSFSNKTLEIQSVNGEKSNQTAFDFISKKYGSEALEQYINRVNNLFENGKISKTKRDNLLRKQENIPSDFLNRDLRNTEYIAKKALEILEDYVPRVTPTIGEITKTLREDWQLVNIMRELNWEKYNSLGLTSFYYDRNGTKIGLIHNWTKRNDHRHHAMDALTIAFTKPSIIQYLNNLKSQNDKGSSIYAIQAKETYIDETRKRLIKPPYDIKQFHNDAKQMLDNIFVSHKAKNKVVTPNTIVTKKKRKAGKETKAEEKRTFLTPRGALSNETVYRKICNYETKEITINSKLTYEIALTIAKKKEREAVLERLAQHNNNPTTAFKNYNKNPIMLQTSVGEKPLMSVKIVNYKELFVKRSEINEKLDIKRVLDAKVRARLTDRLKEYNNDPKAAFANLEENPIWLNEEKGIALKHVTTIERVVGLPIRPKRNINGEIMKDEQGQPLKSHYVATGGNHHVAIYEDAEGKWHEKVVSFNEAASRAIQKLPIIDKDFNKKLGWVFQFTMKQNEMFVFPDKESGFDPLAIDLKDPANKNLISKYLYRVQNLSSCYYIFRHHLETNVEANKELKEITWKSIRTTNNLRGIIKVRINHIGQIIGIGEY</sequence>
<gene>
    <name evidence="12 15" type="primary">cas9</name>
    <name evidence="15" type="ORF">KZO38_01965</name>
</gene>
<dbReference type="EC" id="3.1.-.-" evidence="12"/>
<protein>
    <recommendedName>
        <fullName evidence="12">CRISPR-associated endonuclease Cas9</fullName>
        <ecNumber evidence="12">3.1.-.-</ecNumber>
    </recommendedName>
</protein>
<dbReference type="HAMAP" id="MF_01480">
    <property type="entry name" value="Cas9"/>
    <property type="match status" value="1"/>
</dbReference>
<feature type="binding site" evidence="12">
    <location>
        <position position="938"/>
    </location>
    <ligand>
        <name>Mg(2+)</name>
        <dbReference type="ChEBI" id="CHEBI:18420"/>
        <label>2</label>
    </ligand>
</feature>
<dbReference type="InterPro" id="IPR028629">
    <property type="entry name" value="Cas9"/>
</dbReference>
<evidence type="ECO:0000256" key="4">
    <source>
        <dbReference type="ARBA" id="ARBA00022759"/>
    </source>
</evidence>
<evidence type="ECO:0000313" key="16">
    <source>
        <dbReference type="Proteomes" id="UP000788426"/>
    </source>
</evidence>
<keyword evidence="10" id="KW-0464">Manganese</keyword>
<evidence type="ECO:0000256" key="1">
    <source>
        <dbReference type="ARBA" id="ARBA00001946"/>
    </source>
</evidence>
<dbReference type="InterPro" id="IPR003615">
    <property type="entry name" value="HNH_nuc"/>
</dbReference>
<evidence type="ECO:0000259" key="14">
    <source>
        <dbReference type="PROSITE" id="PS51749"/>
    </source>
</evidence>
<dbReference type="InterPro" id="IPR033114">
    <property type="entry name" value="HNH_CAS9"/>
</dbReference>
<name>A0ABS6YAC6_9BACT</name>
<keyword evidence="13" id="KW-0175">Coiled coil</keyword>
<keyword evidence="6 12" id="KW-0460">Magnesium</keyword>
<dbReference type="EMBL" id="JAHXCT010000001">
    <property type="protein sequence ID" value="MBW4768536.1"/>
    <property type="molecule type" value="Genomic_DNA"/>
</dbReference>
<feature type="binding site" evidence="12">
    <location>
        <position position="692"/>
    </location>
    <ligand>
        <name>Mg(2+)</name>
        <dbReference type="ChEBI" id="CHEBI:18420"/>
        <label>2</label>
    </ligand>
</feature>
<reference evidence="15 16" key="1">
    <citation type="submission" date="2021-07" db="EMBL/GenBank/DDBJ databases">
        <title>Genomic diversity and antimicrobial resistance of Prevotella spp. isolated from chronic lung disease airways.</title>
        <authorList>
            <person name="Webb K.A."/>
            <person name="Olagoke O.S."/>
            <person name="Baird T."/>
            <person name="Neill J."/>
            <person name="Pham A."/>
            <person name="Wells T.J."/>
            <person name="Ramsay K.A."/>
            <person name="Bell S.C."/>
            <person name="Sarovich D.S."/>
            <person name="Price E.P."/>
        </authorList>
    </citation>
    <scope>NUCLEOTIDE SEQUENCE [LARGE SCALE GENOMIC DNA]</scope>
    <source>
        <strain evidence="15 16">SCHI0011.S.12</strain>
    </source>
</reference>
<evidence type="ECO:0000256" key="10">
    <source>
        <dbReference type="ARBA" id="ARBA00023211"/>
    </source>
</evidence>
<keyword evidence="7 12" id="KW-0694">RNA-binding</keyword>
<proteinExistence type="inferred from homology"/>
<feature type="binding site" evidence="12">
    <location>
        <position position="692"/>
    </location>
    <ligand>
        <name>Mg(2+)</name>
        <dbReference type="ChEBI" id="CHEBI:18420"/>
        <label>1</label>
    </ligand>
</feature>
<keyword evidence="5 12" id="KW-0378">Hydrolase</keyword>
<evidence type="ECO:0000256" key="13">
    <source>
        <dbReference type="SAM" id="Coils"/>
    </source>
</evidence>
<evidence type="ECO:0000256" key="3">
    <source>
        <dbReference type="ARBA" id="ARBA00022723"/>
    </source>
</evidence>
<dbReference type="NCBIfam" id="TIGR01865">
    <property type="entry name" value="cas_Csn1"/>
    <property type="match status" value="2"/>
</dbReference>
<evidence type="ECO:0000256" key="12">
    <source>
        <dbReference type="HAMAP-Rule" id="MF_01480"/>
    </source>
</evidence>
<keyword evidence="9 12" id="KW-0238">DNA-binding</keyword>
<feature type="coiled-coil region" evidence="13">
    <location>
        <begin position="693"/>
        <end position="724"/>
    </location>
</feature>
<dbReference type="InterPro" id="IPR041383">
    <property type="entry name" value="RuvC_III"/>
</dbReference>
<dbReference type="Pfam" id="PF18541">
    <property type="entry name" value="RuvC_III"/>
    <property type="match status" value="1"/>
</dbReference>
<feature type="active site" description="For RuvC-like nuclease domain" evidence="12">
    <location>
        <position position="8"/>
    </location>
</feature>
<comment type="domain">
    <text evidence="12">Has 2 endonuclease domains. The discontinuous RuvC-like domain cleaves the target DNA noncomplementary to crRNA while the HNH nuclease domain cleaves the target DNA complementary to crRNA.</text>
</comment>
<dbReference type="GO" id="GO:0004519">
    <property type="term" value="F:endonuclease activity"/>
    <property type="evidence" value="ECO:0007669"/>
    <property type="project" value="UniProtKB-KW"/>
</dbReference>
<feature type="binding site" evidence="12">
    <location>
        <position position="8"/>
    </location>
    <ligand>
        <name>Mg(2+)</name>
        <dbReference type="ChEBI" id="CHEBI:18420"/>
        <label>2</label>
    </ligand>
</feature>
<evidence type="ECO:0000256" key="11">
    <source>
        <dbReference type="ARBA" id="ARBA00046380"/>
    </source>
</evidence>
<dbReference type="RefSeq" id="WP_219479394.1">
    <property type="nucleotide sequence ID" value="NZ_JAHXCT010000001.1"/>
</dbReference>
<feature type="binding site" evidence="12">
    <location>
        <position position="688"/>
    </location>
    <ligand>
        <name>Mg(2+)</name>
        <dbReference type="ChEBI" id="CHEBI:18420"/>
        <label>1</label>
    </ligand>
</feature>
<evidence type="ECO:0000256" key="8">
    <source>
        <dbReference type="ARBA" id="ARBA00023118"/>
    </source>
</evidence>
<keyword evidence="4 12" id="KW-0255">Endonuclease</keyword>
<comment type="subunit">
    <text evidence="11 12">Monomer. Binds crRNA and tracrRNA.</text>
</comment>
<keyword evidence="8 12" id="KW-0051">Antiviral defense</keyword>